<gene>
    <name evidence="1" type="ORF">KUCAC02_003188</name>
</gene>
<name>A0ACB9WKY7_CHAAC</name>
<dbReference type="EMBL" id="CM043798">
    <property type="protein sequence ID" value="KAI4813970.1"/>
    <property type="molecule type" value="Genomic_DNA"/>
</dbReference>
<sequence>EEREDPSHHVSSWSAESVRIQVITSAPDIVPTCPALTGSLWDRSPRTRSGCQVASKGIPRE</sequence>
<keyword evidence="2" id="KW-1185">Reference proteome</keyword>
<evidence type="ECO:0000313" key="1">
    <source>
        <dbReference type="EMBL" id="KAI4813970.1"/>
    </source>
</evidence>
<feature type="non-terminal residue" evidence="1">
    <location>
        <position position="61"/>
    </location>
</feature>
<accession>A0ACB9WKY7</accession>
<protein>
    <submittedName>
        <fullName evidence="1">Uncharacterized protein</fullName>
    </submittedName>
</protein>
<proteinExistence type="predicted"/>
<feature type="non-terminal residue" evidence="1">
    <location>
        <position position="1"/>
    </location>
</feature>
<evidence type="ECO:0000313" key="2">
    <source>
        <dbReference type="Proteomes" id="UP001057452"/>
    </source>
</evidence>
<dbReference type="Proteomes" id="UP001057452">
    <property type="component" value="Chromosome 14"/>
</dbReference>
<organism evidence="1 2">
    <name type="scientific">Chaenocephalus aceratus</name>
    <name type="common">Blackfin icefish</name>
    <name type="synonym">Chaenichthys aceratus</name>
    <dbReference type="NCBI Taxonomy" id="36190"/>
    <lineage>
        <taxon>Eukaryota</taxon>
        <taxon>Metazoa</taxon>
        <taxon>Chordata</taxon>
        <taxon>Craniata</taxon>
        <taxon>Vertebrata</taxon>
        <taxon>Euteleostomi</taxon>
        <taxon>Actinopterygii</taxon>
        <taxon>Neopterygii</taxon>
        <taxon>Teleostei</taxon>
        <taxon>Neoteleostei</taxon>
        <taxon>Acanthomorphata</taxon>
        <taxon>Eupercaria</taxon>
        <taxon>Perciformes</taxon>
        <taxon>Notothenioidei</taxon>
        <taxon>Channichthyidae</taxon>
        <taxon>Chaenocephalus</taxon>
    </lineage>
</organism>
<reference evidence="1" key="1">
    <citation type="submission" date="2022-05" db="EMBL/GenBank/DDBJ databases">
        <title>Chromosome-level genome of Chaenocephalus aceratus.</title>
        <authorList>
            <person name="Park H."/>
        </authorList>
    </citation>
    <scope>NUCLEOTIDE SEQUENCE</scope>
    <source>
        <strain evidence="1">KU_202001</strain>
    </source>
</reference>
<comment type="caution">
    <text evidence="1">The sequence shown here is derived from an EMBL/GenBank/DDBJ whole genome shotgun (WGS) entry which is preliminary data.</text>
</comment>